<protein>
    <recommendedName>
        <fullName evidence="4">Lipocalin/cytosolic fatty-acid binding domain-containing protein</fullName>
    </recommendedName>
</protein>
<evidence type="ECO:0000256" key="2">
    <source>
        <dbReference type="RuleBase" id="RU003695"/>
    </source>
</evidence>
<dbReference type="InterPro" id="IPR000566">
    <property type="entry name" value="Lipocln_cytosolic_FA-bd_dom"/>
</dbReference>
<dbReference type="PANTHER" id="PTHR11430:SF32">
    <property type="entry name" value="CHLOROPLASTIC LIPOCALIN"/>
    <property type="match status" value="1"/>
</dbReference>
<dbReference type="InterPro" id="IPR012674">
    <property type="entry name" value="Calycin"/>
</dbReference>
<evidence type="ECO:0000313" key="6">
    <source>
        <dbReference type="Proteomes" id="UP000826234"/>
    </source>
</evidence>
<dbReference type="PANTHER" id="PTHR11430">
    <property type="entry name" value="LIPOCALIN"/>
    <property type="match status" value="1"/>
</dbReference>
<keyword evidence="6" id="KW-1185">Reference proteome</keyword>
<evidence type="ECO:0000313" key="5">
    <source>
        <dbReference type="EMBL" id="KAH0615657.1"/>
    </source>
</evidence>
<gene>
    <name evidence="5" type="ORF">JD844_005118</name>
</gene>
<dbReference type="PROSITE" id="PS00213">
    <property type="entry name" value="LIPOCALIN"/>
    <property type="match status" value="1"/>
</dbReference>
<name>A0ABQ7SEA2_PHRPL</name>
<reference evidence="5 6" key="1">
    <citation type="journal article" date="2022" name="Gigascience">
        <title>A chromosome-level genome assembly and annotation of the desert horned lizard, Phrynosoma platyrhinos, provides insight into chromosomal rearrangements among reptiles.</title>
        <authorList>
            <person name="Koochekian N."/>
            <person name="Ascanio A."/>
            <person name="Farleigh K."/>
            <person name="Card D.C."/>
            <person name="Schield D.R."/>
            <person name="Castoe T.A."/>
            <person name="Jezkova T."/>
        </authorList>
    </citation>
    <scope>NUCLEOTIDE SEQUENCE [LARGE SCALE GENOMIC DNA]</scope>
    <source>
        <strain evidence="5">NK-2021</strain>
    </source>
</reference>
<evidence type="ECO:0000259" key="4">
    <source>
        <dbReference type="Pfam" id="PF00061"/>
    </source>
</evidence>
<dbReference type="SUPFAM" id="SSF50814">
    <property type="entry name" value="Lipocalins"/>
    <property type="match status" value="1"/>
</dbReference>
<dbReference type="PRINTS" id="PR00179">
    <property type="entry name" value="LIPOCALIN"/>
</dbReference>
<dbReference type="Gene3D" id="2.40.128.20">
    <property type="match status" value="1"/>
</dbReference>
<evidence type="ECO:0000256" key="3">
    <source>
        <dbReference type="SAM" id="SignalP"/>
    </source>
</evidence>
<dbReference type="EMBL" id="JAIPUX010005291">
    <property type="protein sequence ID" value="KAH0615657.1"/>
    <property type="molecule type" value="Genomic_DNA"/>
</dbReference>
<feature type="domain" description="Lipocalin/cytosolic fatty-acid binding" evidence="4">
    <location>
        <begin position="64"/>
        <end position="164"/>
    </location>
</feature>
<organism evidence="5 6">
    <name type="scientific">Phrynosoma platyrhinos</name>
    <name type="common">Desert horned lizard</name>
    <dbReference type="NCBI Taxonomy" id="52577"/>
    <lineage>
        <taxon>Eukaryota</taxon>
        <taxon>Metazoa</taxon>
        <taxon>Chordata</taxon>
        <taxon>Craniata</taxon>
        <taxon>Vertebrata</taxon>
        <taxon>Euteleostomi</taxon>
        <taxon>Lepidosauria</taxon>
        <taxon>Squamata</taxon>
        <taxon>Bifurcata</taxon>
        <taxon>Unidentata</taxon>
        <taxon>Episquamata</taxon>
        <taxon>Toxicofera</taxon>
        <taxon>Iguania</taxon>
        <taxon>Phrynosomatidae</taxon>
        <taxon>Phrynosomatinae</taxon>
        <taxon>Phrynosoma</taxon>
    </lineage>
</organism>
<dbReference type="Pfam" id="PF00061">
    <property type="entry name" value="Lipocalin"/>
    <property type="match status" value="1"/>
</dbReference>
<feature type="signal peptide" evidence="3">
    <location>
        <begin position="1"/>
        <end position="25"/>
    </location>
</feature>
<dbReference type="Proteomes" id="UP000826234">
    <property type="component" value="Unassembled WGS sequence"/>
</dbReference>
<comment type="caution">
    <text evidence="5">The sequence shown here is derived from an EMBL/GenBank/DDBJ whole genome shotgun (WGS) entry which is preliminary data.</text>
</comment>
<accession>A0ABQ7SEA2</accession>
<dbReference type="InterPro" id="IPR022272">
    <property type="entry name" value="Lipocalin_CS"/>
</dbReference>
<sequence length="225" mass="25649">MNGVALRQVASLLLLSGLGFLCIEAEIPVQPNFDLKKFAGQWHPIQATQDRGEHFEVTARPPSLEASADSRLTWTVDIPVKGTKCKKQKFYRRQLDKPGIYKGKGEAIYRIVETDYTTYFIFHKENPDFNVLSLYAREKEASNEAKEKFNSVAKSLGFPVEKTIPITLPVDDPDVWKEDQNRLLGMEETNLTNSTDYIIASPFDLDGNKSRHDPKMTSMFFLQQQ</sequence>
<proteinExistence type="inferred from homology"/>
<evidence type="ECO:0000256" key="1">
    <source>
        <dbReference type="ARBA" id="ARBA00006889"/>
    </source>
</evidence>
<feature type="chain" id="PRO_5046260523" description="Lipocalin/cytosolic fatty-acid binding domain-containing protein" evidence="3">
    <location>
        <begin position="26"/>
        <end position="225"/>
    </location>
</feature>
<keyword evidence="3" id="KW-0732">Signal</keyword>
<dbReference type="InterPro" id="IPR002345">
    <property type="entry name" value="Lipocalin"/>
</dbReference>
<comment type="similarity">
    <text evidence="1 2">Belongs to the calycin superfamily. Lipocalin family.</text>
</comment>